<gene>
    <name evidence="2" type="ORF">ACFQZP_49570</name>
</gene>
<protein>
    <submittedName>
        <fullName evidence="2">Uncharacterized protein</fullName>
    </submittedName>
</protein>
<feature type="region of interest" description="Disordered" evidence="1">
    <location>
        <begin position="1"/>
        <end position="26"/>
    </location>
</feature>
<proteinExistence type="predicted"/>
<dbReference type="EMBL" id="JBHTEC010000009">
    <property type="protein sequence ID" value="MFD0289511.1"/>
    <property type="molecule type" value="Genomic_DNA"/>
</dbReference>
<keyword evidence="3" id="KW-1185">Reference proteome</keyword>
<organism evidence="2 3">
    <name type="scientific">Streptomyces lutosisoli</name>
    <dbReference type="NCBI Taxonomy" id="2665721"/>
    <lineage>
        <taxon>Bacteria</taxon>
        <taxon>Bacillati</taxon>
        <taxon>Actinomycetota</taxon>
        <taxon>Actinomycetes</taxon>
        <taxon>Kitasatosporales</taxon>
        <taxon>Streptomycetaceae</taxon>
        <taxon>Streptomyces</taxon>
    </lineage>
</organism>
<dbReference type="Proteomes" id="UP001596957">
    <property type="component" value="Unassembled WGS sequence"/>
</dbReference>
<evidence type="ECO:0000313" key="3">
    <source>
        <dbReference type="Proteomes" id="UP001596957"/>
    </source>
</evidence>
<reference evidence="3" key="1">
    <citation type="journal article" date="2019" name="Int. J. Syst. Evol. Microbiol.">
        <title>The Global Catalogue of Microorganisms (GCM) 10K type strain sequencing project: providing services to taxonomists for standard genome sequencing and annotation.</title>
        <authorList>
            <consortium name="The Broad Institute Genomics Platform"/>
            <consortium name="The Broad Institute Genome Sequencing Center for Infectious Disease"/>
            <person name="Wu L."/>
            <person name="Ma J."/>
        </authorList>
    </citation>
    <scope>NUCLEOTIDE SEQUENCE [LARGE SCALE GENOMIC DNA]</scope>
    <source>
        <strain evidence="3">CGMCC 4.7198</strain>
    </source>
</reference>
<dbReference type="RefSeq" id="WP_381258587.1">
    <property type="nucleotide sequence ID" value="NZ_JBHTBI010000025.1"/>
</dbReference>
<accession>A0ABW2W290</accession>
<name>A0ABW2W290_9ACTN</name>
<evidence type="ECO:0000256" key="1">
    <source>
        <dbReference type="SAM" id="MobiDB-lite"/>
    </source>
</evidence>
<comment type="caution">
    <text evidence="2">The sequence shown here is derived from an EMBL/GenBank/DDBJ whole genome shotgun (WGS) entry which is preliminary data.</text>
</comment>
<evidence type="ECO:0000313" key="2">
    <source>
        <dbReference type="EMBL" id="MFD0289511.1"/>
    </source>
</evidence>
<sequence>MSVPSPDITMKPEPRPSLDTGFRTPPQATEAACARCPFYVPKGSSRGQLLAVKNGIDQMLEQLASMSRQ</sequence>